<evidence type="ECO:0000256" key="4">
    <source>
        <dbReference type="ARBA" id="ARBA00023136"/>
    </source>
</evidence>
<evidence type="ECO:0000256" key="2">
    <source>
        <dbReference type="ARBA" id="ARBA00022692"/>
    </source>
</evidence>
<dbReference type="Proteomes" id="UP001189429">
    <property type="component" value="Unassembled WGS sequence"/>
</dbReference>
<dbReference type="InterPro" id="IPR027359">
    <property type="entry name" value="Volt_channel_dom_sf"/>
</dbReference>
<feature type="transmembrane region" description="Helical" evidence="6">
    <location>
        <begin position="402"/>
        <end position="424"/>
    </location>
</feature>
<gene>
    <name evidence="8" type="ORF">PCOR1329_LOCUS51782</name>
</gene>
<proteinExistence type="predicted"/>
<feature type="compositionally biased region" description="Polar residues" evidence="5">
    <location>
        <begin position="55"/>
        <end position="66"/>
    </location>
</feature>
<keyword evidence="9" id="KW-1185">Reference proteome</keyword>
<comment type="caution">
    <text evidence="8">The sequence shown here is derived from an EMBL/GenBank/DDBJ whole genome shotgun (WGS) entry which is preliminary data.</text>
</comment>
<protein>
    <recommendedName>
        <fullName evidence="7">Ion transport domain-containing protein</fullName>
    </recommendedName>
</protein>
<dbReference type="PANTHER" id="PTHR10037:SF62">
    <property type="entry name" value="SODIUM CHANNEL PROTEIN 60E"/>
    <property type="match status" value="1"/>
</dbReference>
<evidence type="ECO:0000256" key="6">
    <source>
        <dbReference type="SAM" id="Phobius"/>
    </source>
</evidence>
<accession>A0ABN9UUC1</accession>
<keyword evidence="4 6" id="KW-0472">Membrane</keyword>
<evidence type="ECO:0000256" key="1">
    <source>
        <dbReference type="ARBA" id="ARBA00004141"/>
    </source>
</evidence>
<feature type="region of interest" description="Disordered" evidence="5">
    <location>
        <begin position="169"/>
        <end position="199"/>
    </location>
</feature>
<evidence type="ECO:0000256" key="3">
    <source>
        <dbReference type="ARBA" id="ARBA00022989"/>
    </source>
</evidence>
<dbReference type="PANTHER" id="PTHR10037">
    <property type="entry name" value="VOLTAGE-GATED CATION CHANNEL CALCIUM AND SODIUM"/>
    <property type="match status" value="1"/>
</dbReference>
<evidence type="ECO:0000313" key="8">
    <source>
        <dbReference type="EMBL" id="CAK0863696.1"/>
    </source>
</evidence>
<dbReference type="Pfam" id="PF00520">
    <property type="entry name" value="Ion_trans"/>
    <property type="match status" value="1"/>
</dbReference>
<dbReference type="InterPro" id="IPR043203">
    <property type="entry name" value="VGCC_Ca_Na"/>
</dbReference>
<dbReference type="SUPFAM" id="SSF81324">
    <property type="entry name" value="Voltage-gated potassium channels"/>
    <property type="match status" value="1"/>
</dbReference>
<feature type="non-terminal residue" evidence="8">
    <location>
        <position position="1"/>
    </location>
</feature>
<feature type="region of interest" description="Disordered" evidence="5">
    <location>
        <begin position="1"/>
        <end position="72"/>
    </location>
</feature>
<name>A0ABN9UUC1_9DINO</name>
<feature type="transmembrane region" description="Helical" evidence="6">
    <location>
        <begin position="316"/>
        <end position="338"/>
    </location>
</feature>
<feature type="domain" description="Ion transport" evidence="7">
    <location>
        <begin position="277"/>
        <end position="504"/>
    </location>
</feature>
<keyword evidence="3 6" id="KW-1133">Transmembrane helix</keyword>
<evidence type="ECO:0000259" key="7">
    <source>
        <dbReference type="Pfam" id="PF00520"/>
    </source>
</evidence>
<feature type="compositionally biased region" description="Pro residues" evidence="5">
    <location>
        <begin position="35"/>
        <end position="45"/>
    </location>
</feature>
<evidence type="ECO:0000313" key="9">
    <source>
        <dbReference type="Proteomes" id="UP001189429"/>
    </source>
</evidence>
<dbReference type="Gene3D" id="1.20.120.350">
    <property type="entry name" value="Voltage-gated potassium channels. Chain C"/>
    <property type="match status" value="1"/>
</dbReference>
<keyword evidence="2 6" id="KW-0812">Transmembrane</keyword>
<organism evidence="8 9">
    <name type="scientific">Prorocentrum cordatum</name>
    <dbReference type="NCBI Taxonomy" id="2364126"/>
    <lineage>
        <taxon>Eukaryota</taxon>
        <taxon>Sar</taxon>
        <taxon>Alveolata</taxon>
        <taxon>Dinophyceae</taxon>
        <taxon>Prorocentrales</taxon>
        <taxon>Prorocentraceae</taxon>
        <taxon>Prorocentrum</taxon>
    </lineage>
</organism>
<feature type="transmembrane region" description="Helical" evidence="6">
    <location>
        <begin position="480"/>
        <end position="502"/>
    </location>
</feature>
<evidence type="ECO:0000256" key="5">
    <source>
        <dbReference type="SAM" id="MobiDB-lite"/>
    </source>
</evidence>
<sequence>SVPPGSVRRLTSPISSGGHWCELPARMAEPADAVPAPPRAPPRSPPHGRGEPQLLSPTFSLPGSSRNKIHANSAAAARDAALDPFVGAVRAAVRAELQDCLGGPLREAVRTELTAALEGWLSHSGGTATLGLDSSSRVGGPPAGAGGCGSAALARRGAEIPRAEGRVSIQHDDEGFLQTSDPDRAAESSIEDTQSREEHPIEEHPIHLLVPTSLRRMGSSFGRSLFDANDGGDNHDGLLAKVSERSKALSESLGLRTRWLNEEPPRSGRLASFVDGPVFKLFFGAVVLVNIWFIIQDANVRIRSPADHSMPAANSVFLVLYVLEAVLKLAVHRLWFFIGDDWKVNLLDMTVVISDGATLVLGTTFTLRFLPLVKVVKLLELMHHSTHLQAFIVCIHGSFRNFMWSVVMLFSVYGVFSLLFMQIITSHIDAIGETLDDTTFGEHFGSVGGSITTLFMATTGGEDWAIAYTTIKETGAIGSFLFLAFVVFVNLNLLNIILGIFVDSAMKVLSPDPVKLAHEYISRDQKYAMELVDLCQNLDPEGLGRLTHLTQEQFELGLSQKRIPHLLAMLDLKKHNIRRIFSAMAAHDGQVEITQFVEICMLLKGASTTFDLHQLRVNCDIRHSEIRRKLSKIIQMLLDITATGGRQYSHSSLPAPSSVSHLRP</sequence>
<comment type="subcellular location">
    <subcellularLocation>
        <location evidence="1">Membrane</location>
        <topology evidence="1">Multi-pass membrane protein</topology>
    </subcellularLocation>
</comment>
<dbReference type="InterPro" id="IPR005821">
    <property type="entry name" value="Ion_trans_dom"/>
</dbReference>
<feature type="transmembrane region" description="Helical" evidence="6">
    <location>
        <begin position="278"/>
        <end position="295"/>
    </location>
</feature>
<feature type="transmembrane region" description="Helical" evidence="6">
    <location>
        <begin position="350"/>
        <end position="370"/>
    </location>
</feature>
<dbReference type="EMBL" id="CAUYUJ010016286">
    <property type="protein sequence ID" value="CAK0863696.1"/>
    <property type="molecule type" value="Genomic_DNA"/>
</dbReference>
<dbReference type="Gene3D" id="1.10.287.70">
    <property type="match status" value="1"/>
</dbReference>
<reference evidence="8" key="1">
    <citation type="submission" date="2023-10" db="EMBL/GenBank/DDBJ databases">
        <authorList>
            <person name="Chen Y."/>
            <person name="Shah S."/>
            <person name="Dougan E. K."/>
            <person name="Thang M."/>
            <person name="Chan C."/>
        </authorList>
    </citation>
    <scope>NUCLEOTIDE SEQUENCE [LARGE SCALE GENOMIC DNA]</scope>
</reference>